<name>A0A2C9JVA0_BIOGL</name>
<feature type="domain" description="Metallo-beta-lactamase" evidence="18">
    <location>
        <begin position="27"/>
        <end position="152"/>
    </location>
</feature>
<evidence type="ECO:0000256" key="7">
    <source>
        <dbReference type="ARBA" id="ARBA00022722"/>
    </source>
</evidence>
<keyword evidence="12" id="KW-0234">DNA repair</keyword>
<dbReference type="SUPFAM" id="SSF56281">
    <property type="entry name" value="Metallo-hydrolase/oxidoreductase"/>
    <property type="match status" value="1"/>
</dbReference>
<evidence type="ECO:0000313" key="20">
    <source>
        <dbReference type="Proteomes" id="UP000076420"/>
    </source>
</evidence>
<dbReference type="GO" id="GO:0000723">
    <property type="term" value="P:telomere maintenance"/>
    <property type="evidence" value="ECO:0007669"/>
    <property type="project" value="TreeGrafter"/>
</dbReference>
<feature type="domain" description="DNA repair metallo-beta-lactamase" evidence="17">
    <location>
        <begin position="231"/>
        <end position="310"/>
    </location>
</feature>
<evidence type="ECO:0000256" key="11">
    <source>
        <dbReference type="ARBA" id="ARBA00022895"/>
    </source>
</evidence>
<accession>A0A2C9JVA0</accession>
<evidence type="ECO:0000256" key="10">
    <source>
        <dbReference type="ARBA" id="ARBA00022839"/>
    </source>
</evidence>
<evidence type="ECO:0000256" key="2">
    <source>
        <dbReference type="ARBA" id="ARBA00004123"/>
    </source>
</evidence>
<dbReference type="GO" id="GO:0003684">
    <property type="term" value="F:damaged DNA binding"/>
    <property type="evidence" value="ECO:0007669"/>
    <property type="project" value="TreeGrafter"/>
</dbReference>
<dbReference type="InterPro" id="IPR011084">
    <property type="entry name" value="DRMBL"/>
</dbReference>
<dbReference type="VEuPathDB" id="VectorBase:BGLAX_042150"/>
<evidence type="ECO:0000256" key="6">
    <source>
        <dbReference type="ARBA" id="ARBA00022454"/>
    </source>
</evidence>
<gene>
    <name evidence="19" type="primary">106069567</name>
</gene>
<evidence type="ECO:0000256" key="1">
    <source>
        <dbReference type="ARBA" id="ARBA00001526"/>
    </source>
</evidence>
<evidence type="ECO:0000256" key="16">
    <source>
        <dbReference type="ARBA" id="ARBA00042738"/>
    </source>
</evidence>
<keyword evidence="8" id="KW-0227">DNA damage</keyword>
<dbReference type="Pfam" id="PF12706">
    <property type="entry name" value="Lactamase_B_2"/>
    <property type="match status" value="1"/>
</dbReference>
<dbReference type="PANTHER" id="PTHR23240">
    <property type="entry name" value="DNA CROSS-LINK REPAIR PROTEIN PSO2/SNM1-RELATED"/>
    <property type="match status" value="1"/>
</dbReference>
<evidence type="ECO:0000259" key="17">
    <source>
        <dbReference type="Pfam" id="PF07522"/>
    </source>
</evidence>
<organism evidence="19 20">
    <name type="scientific">Biomphalaria glabrata</name>
    <name type="common">Bloodfluke planorb</name>
    <name type="synonym">Freshwater snail</name>
    <dbReference type="NCBI Taxonomy" id="6526"/>
    <lineage>
        <taxon>Eukaryota</taxon>
        <taxon>Metazoa</taxon>
        <taxon>Spiralia</taxon>
        <taxon>Lophotrochozoa</taxon>
        <taxon>Mollusca</taxon>
        <taxon>Gastropoda</taxon>
        <taxon>Heterobranchia</taxon>
        <taxon>Euthyneura</taxon>
        <taxon>Panpulmonata</taxon>
        <taxon>Hygrophila</taxon>
        <taxon>Lymnaeoidea</taxon>
        <taxon>Planorbidae</taxon>
        <taxon>Biomphalaria</taxon>
    </lineage>
</organism>
<evidence type="ECO:0000256" key="4">
    <source>
        <dbReference type="ARBA" id="ARBA00010304"/>
    </source>
</evidence>
<keyword evidence="6" id="KW-0158">Chromosome</keyword>
<evidence type="ECO:0000256" key="14">
    <source>
        <dbReference type="ARBA" id="ARBA00039555"/>
    </source>
</evidence>
<dbReference type="STRING" id="6526.A0A2C9JVA0"/>
<dbReference type="FunFam" id="3.40.50.12650:FF:000003">
    <property type="entry name" value="DNA cross-link repair 1B"/>
    <property type="match status" value="1"/>
</dbReference>
<proteinExistence type="inferred from homology"/>
<keyword evidence="10" id="KW-0269">Exonuclease</keyword>
<dbReference type="GO" id="GO:0000781">
    <property type="term" value="C:chromosome, telomeric region"/>
    <property type="evidence" value="ECO:0007669"/>
    <property type="project" value="UniProtKB-SubCell"/>
</dbReference>
<evidence type="ECO:0000256" key="9">
    <source>
        <dbReference type="ARBA" id="ARBA00022801"/>
    </source>
</evidence>
<dbReference type="AlphaFoldDB" id="A0A2C9JVA0"/>
<sequence>MNGHIIQNTHIAIDKWEKETAYMYVHFLIHIHDDHTDGLTSTWQKPVYCSEISAQLLVERFEVKKELINILPLNKSTIVPISLSRIQNSTFTVTAFDANHCPGSIILYFEGSFGNVLYTGDFKLSDDIIEQAKKLSGQVDLLYLDNTFCSPQCVFPSQDDCFNQILDIIQKHPSHNVAIGLDKTGKENLLVRLGVHLNETITVSCERYKLCNLLFKTNVFTTSMGEKTSRLTVVSKRKLYQTLRDLNNHSPTIGIIPTAIFAGSFFSGCSENTMKNPNLYIVPYSDHCSYAELVQFVSALRPSKVVPIVTGTKDRFNMSCFDAYLSQPHAVSANATNQFSSHSETQILLGGIGYNTSAIVKGKKLTRRSKPPAKGVVYCEDSEL</sequence>
<evidence type="ECO:0000256" key="5">
    <source>
        <dbReference type="ARBA" id="ARBA00012865"/>
    </source>
</evidence>
<comment type="similarity">
    <text evidence="4">Belongs to the DNA repair metallo-beta-lactamase (DRMBL) family.</text>
</comment>
<dbReference type="KEGG" id="bgt:106069567"/>
<comment type="catalytic activity">
    <reaction evidence="1">
        <text>a beta-lactam + H2O = a substituted beta-amino acid</text>
        <dbReference type="Rhea" id="RHEA:20401"/>
        <dbReference type="ChEBI" id="CHEBI:15377"/>
        <dbReference type="ChEBI" id="CHEBI:35627"/>
        <dbReference type="ChEBI" id="CHEBI:140347"/>
        <dbReference type="EC" id="3.5.2.6"/>
    </reaction>
</comment>
<dbReference type="InterPro" id="IPR001279">
    <property type="entry name" value="Metallo-B-lactamas"/>
</dbReference>
<dbReference type="InterPro" id="IPR036866">
    <property type="entry name" value="RibonucZ/Hydroxyglut_hydro"/>
</dbReference>
<comment type="subcellular location">
    <subcellularLocation>
        <location evidence="3">Chromosome</location>
        <location evidence="3">Telomere</location>
    </subcellularLocation>
    <subcellularLocation>
        <location evidence="2">Nucleus</location>
    </subcellularLocation>
</comment>
<dbReference type="GO" id="GO:0006303">
    <property type="term" value="P:double-strand break repair via nonhomologous end joining"/>
    <property type="evidence" value="ECO:0007669"/>
    <property type="project" value="TreeGrafter"/>
</dbReference>
<protein>
    <recommendedName>
        <fullName evidence="14">5' exonuclease Apollo</fullName>
        <ecNumber evidence="5">3.5.2.6</ecNumber>
    </recommendedName>
    <alternativeName>
        <fullName evidence="15">DNA cross-link repair 1B protein</fullName>
    </alternativeName>
    <alternativeName>
        <fullName evidence="16">SNM1 homolog B</fullName>
    </alternativeName>
</protein>
<dbReference type="OrthoDB" id="262529at2759"/>
<evidence type="ECO:0000313" key="19">
    <source>
        <dbReference type="EnsemblMetazoa" id="BGLB008569-PB"/>
    </source>
</evidence>
<dbReference type="GO" id="GO:0008800">
    <property type="term" value="F:beta-lactamase activity"/>
    <property type="evidence" value="ECO:0007669"/>
    <property type="project" value="UniProtKB-EC"/>
</dbReference>
<keyword evidence="11" id="KW-0779">Telomere</keyword>
<reference evidence="19" key="1">
    <citation type="submission" date="2020-05" db="UniProtKB">
        <authorList>
            <consortium name="EnsemblMetazoa"/>
        </authorList>
    </citation>
    <scope>IDENTIFICATION</scope>
    <source>
        <strain evidence="19">BB02</strain>
    </source>
</reference>
<evidence type="ECO:0000256" key="15">
    <source>
        <dbReference type="ARBA" id="ARBA00041693"/>
    </source>
</evidence>
<keyword evidence="7" id="KW-0540">Nuclease</keyword>
<evidence type="ECO:0000256" key="12">
    <source>
        <dbReference type="ARBA" id="ARBA00023204"/>
    </source>
</evidence>
<evidence type="ECO:0000256" key="13">
    <source>
        <dbReference type="ARBA" id="ARBA00023242"/>
    </source>
</evidence>
<evidence type="ECO:0000256" key="8">
    <source>
        <dbReference type="ARBA" id="ARBA00022763"/>
    </source>
</evidence>
<dbReference type="PANTHER" id="PTHR23240:SF26">
    <property type="entry name" value="5' EXONUCLEASE APOLLO"/>
    <property type="match status" value="1"/>
</dbReference>
<dbReference type="Gene3D" id="3.40.50.12650">
    <property type="match status" value="1"/>
</dbReference>
<dbReference type="EC" id="3.5.2.6" evidence="5"/>
<dbReference type="GO" id="GO:0005634">
    <property type="term" value="C:nucleus"/>
    <property type="evidence" value="ECO:0007669"/>
    <property type="project" value="UniProtKB-SubCell"/>
</dbReference>
<evidence type="ECO:0000256" key="3">
    <source>
        <dbReference type="ARBA" id="ARBA00004574"/>
    </source>
</evidence>
<dbReference type="Pfam" id="PF07522">
    <property type="entry name" value="DRMBL"/>
    <property type="match status" value="1"/>
</dbReference>
<dbReference type="GO" id="GO:0035312">
    <property type="term" value="F:5'-3' DNA exonuclease activity"/>
    <property type="evidence" value="ECO:0007669"/>
    <property type="project" value="TreeGrafter"/>
</dbReference>
<keyword evidence="9" id="KW-0378">Hydrolase</keyword>
<evidence type="ECO:0000259" key="18">
    <source>
        <dbReference type="Pfam" id="PF12706"/>
    </source>
</evidence>
<dbReference type="GO" id="GO:0036297">
    <property type="term" value="P:interstrand cross-link repair"/>
    <property type="evidence" value="ECO:0007669"/>
    <property type="project" value="TreeGrafter"/>
</dbReference>
<dbReference type="EnsemblMetazoa" id="BGLB008569-RB">
    <property type="protein sequence ID" value="BGLB008569-PB"/>
    <property type="gene ID" value="BGLB008569"/>
</dbReference>
<dbReference type="Proteomes" id="UP000076420">
    <property type="component" value="Unassembled WGS sequence"/>
</dbReference>
<dbReference type="Gene3D" id="3.60.15.10">
    <property type="entry name" value="Ribonuclease Z/Hydroxyacylglutathione hydrolase-like"/>
    <property type="match status" value="1"/>
</dbReference>
<dbReference type="VEuPathDB" id="VectorBase:BGLB008569"/>
<keyword evidence="13" id="KW-0539">Nucleus</keyword>